<dbReference type="RefSeq" id="WP_097021346.1">
    <property type="nucleotide sequence ID" value="NZ_OBQJ01000001.1"/>
</dbReference>
<evidence type="ECO:0000313" key="2">
    <source>
        <dbReference type="Proteomes" id="UP000219023"/>
    </source>
</evidence>
<name>A0A285VD65_9GAMM</name>
<evidence type="ECO:0000313" key="1">
    <source>
        <dbReference type="EMBL" id="SOC51006.1"/>
    </source>
</evidence>
<proteinExistence type="predicted"/>
<organism evidence="1 2">
    <name type="scientific">Chromohalobacter canadensis</name>
    <dbReference type="NCBI Taxonomy" id="141389"/>
    <lineage>
        <taxon>Bacteria</taxon>
        <taxon>Pseudomonadati</taxon>
        <taxon>Pseudomonadota</taxon>
        <taxon>Gammaproteobacteria</taxon>
        <taxon>Oceanospirillales</taxon>
        <taxon>Halomonadaceae</taxon>
        <taxon>Chromohalobacter</taxon>
    </lineage>
</organism>
<sequence length="92" mass="10482">MTLENVVAERLKGYVSIEQIITEISSHYKCSLSEARYVLAEALKKSVSMPSLYERGRLGPEEINSFEAEEILKALGKPERDPEEELYFAIPF</sequence>
<gene>
    <name evidence="1" type="ORF">SAMN05421509_10163</name>
</gene>
<reference evidence="1 2" key="1">
    <citation type="submission" date="2017-08" db="EMBL/GenBank/DDBJ databases">
        <authorList>
            <person name="de Groot N.N."/>
        </authorList>
    </citation>
    <scope>NUCLEOTIDE SEQUENCE [LARGE SCALE GENOMIC DNA]</scope>
    <source>
        <strain evidence="1 2">USBA 855</strain>
    </source>
</reference>
<dbReference type="AlphaFoldDB" id="A0A285VD65"/>
<accession>A0A285VD65</accession>
<dbReference type="Proteomes" id="UP000219023">
    <property type="component" value="Unassembled WGS sequence"/>
</dbReference>
<dbReference type="OrthoDB" id="9895561at2"/>
<dbReference type="EMBL" id="OBQJ01000001">
    <property type="protein sequence ID" value="SOC51006.1"/>
    <property type="molecule type" value="Genomic_DNA"/>
</dbReference>
<protein>
    <submittedName>
        <fullName evidence="1">Uncharacterized protein</fullName>
    </submittedName>
</protein>